<evidence type="ECO:0000313" key="1">
    <source>
        <dbReference type="EMBL" id="MBB6506790.1"/>
    </source>
</evidence>
<reference evidence="1 2" key="1">
    <citation type="submission" date="2020-08" db="EMBL/GenBank/DDBJ databases">
        <title>The Agave Microbiome: Exploring the role of microbial communities in plant adaptations to desert environments.</title>
        <authorList>
            <person name="Partida-Martinez L.P."/>
        </authorList>
    </citation>
    <scope>NUCLEOTIDE SEQUENCE [LARGE SCALE GENOMIC DNA]</scope>
    <source>
        <strain evidence="1 2">AS3.12</strain>
    </source>
</reference>
<dbReference type="AlphaFoldDB" id="A0A7X0JGD6"/>
<dbReference type="EMBL" id="JACHBU010000001">
    <property type="protein sequence ID" value="MBB6506790.1"/>
    <property type="molecule type" value="Genomic_DNA"/>
</dbReference>
<sequence>MVSIAPLQSVVAVYGAGGVVGEGGLASAIGGAVVFRNDVSGACYIGVWDARNASRFRSDLRPRMEIILLRHAPDARLSFWGAAKERPLRN</sequence>
<keyword evidence="2" id="KW-1185">Reference proteome</keyword>
<accession>A0A7X0JGD6</accession>
<proteinExistence type="predicted"/>
<gene>
    <name evidence="1" type="ORF">F4695_000109</name>
</gene>
<protein>
    <submittedName>
        <fullName evidence="1">Uncharacterized protein</fullName>
    </submittedName>
</protein>
<dbReference type="Proteomes" id="UP000585437">
    <property type="component" value="Unassembled WGS sequence"/>
</dbReference>
<dbReference type="RefSeq" id="WP_184653268.1">
    <property type="nucleotide sequence ID" value="NZ_JACHBU010000001.1"/>
</dbReference>
<comment type="caution">
    <text evidence="1">The sequence shown here is derived from an EMBL/GenBank/DDBJ whole genome shotgun (WGS) entry which is preliminary data.</text>
</comment>
<organism evidence="1 2">
    <name type="scientific">Rhizobium soli</name>
    <dbReference type="NCBI Taxonomy" id="424798"/>
    <lineage>
        <taxon>Bacteria</taxon>
        <taxon>Pseudomonadati</taxon>
        <taxon>Pseudomonadota</taxon>
        <taxon>Alphaproteobacteria</taxon>
        <taxon>Hyphomicrobiales</taxon>
        <taxon>Rhizobiaceae</taxon>
        <taxon>Rhizobium/Agrobacterium group</taxon>
        <taxon>Rhizobium</taxon>
    </lineage>
</organism>
<evidence type="ECO:0000313" key="2">
    <source>
        <dbReference type="Proteomes" id="UP000585437"/>
    </source>
</evidence>
<name>A0A7X0JGD6_9HYPH</name>